<dbReference type="Proteomes" id="UP000184076">
    <property type="component" value="Unassembled WGS sequence"/>
</dbReference>
<proteinExistence type="predicted"/>
<evidence type="ECO:0000256" key="1">
    <source>
        <dbReference type="ARBA" id="ARBA00022603"/>
    </source>
</evidence>
<protein>
    <submittedName>
        <fullName evidence="3">Ribosomal protein L11 methyltransferase (PrmA)</fullName>
    </submittedName>
</protein>
<keyword evidence="3" id="KW-0687">Ribonucleoprotein</keyword>
<dbReference type="EMBL" id="FQVB01000004">
    <property type="protein sequence ID" value="SHE47767.1"/>
    <property type="molecule type" value="Genomic_DNA"/>
</dbReference>
<keyword evidence="4" id="KW-1185">Reference proteome</keyword>
<evidence type="ECO:0000256" key="2">
    <source>
        <dbReference type="ARBA" id="ARBA00022679"/>
    </source>
</evidence>
<dbReference type="Gene3D" id="3.40.50.150">
    <property type="entry name" value="Vaccinia Virus protein VP39"/>
    <property type="match status" value="1"/>
</dbReference>
<dbReference type="CDD" id="cd02440">
    <property type="entry name" value="AdoMet_MTases"/>
    <property type="match status" value="1"/>
</dbReference>
<dbReference type="InterPro" id="IPR029063">
    <property type="entry name" value="SAM-dependent_MTases_sf"/>
</dbReference>
<keyword evidence="3" id="KW-0689">Ribosomal protein</keyword>
<keyword evidence="1 3" id="KW-0489">Methyltransferase</keyword>
<dbReference type="PANTHER" id="PTHR43648:SF1">
    <property type="entry name" value="ELECTRON TRANSFER FLAVOPROTEIN BETA SUBUNIT LYSINE METHYLTRANSFERASE"/>
    <property type="match status" value="1"/>
</dbReference>
<keyword evidence="2 3" id="KW-0808">Transferase</keyword>
<dbReference type="OrthoDB" id="9785995at2"/>
<gene>
    <name evidence="3" type="ORF">SAMN02745206_00374</name>
</gene>
<organism evidence="3 4">
    <name type="scientific">Desulfacinum infernum DSM 9756</name>
    <dbReference type="NCBI Taxonomy" id="1121391"/>
    <lineage>
        <taxon>Bacteria</taxon>
        <taxon>Pseudomonadati</taxon>
        <taxon>Thermodesulfobacteriota</taxon>
        <taxon>Syntrophobacteria</taxon>
        <taxon>Syntrophobacterales</taxon>
        <taxon>Syntrophobacteraceae</taxon>
        <taxon>Desulfacinum</taxon>
    </lineage>
</organism>
<name>A0A1M4TTY1_9BACT</name>
<accession>A0A1M4TTY1</accession>
<dbReference type="GO" id="GO:0005840">
    <property type="term" value="C:ribosome"/>
    <property type="evidence" value="ECO:0007669"/>
    <property type="project" value="UniProtKB-KW"/>
</dbReference>
<dbReference type="Pfam" id="PF06325">
    <property type="entry name" value="PrmA"/>
    <property type="match status" value="1"/>
</dbReference>
<evidence type="ECO:0000313" key="3">
    <source>
        <dbReference type="EMBL" id="SHE47767.1"/>
    </source>
</evidence>
<dbReference type="GO" id="GO:0032259">
    <property type="term" value="P:methylation"/>
    <property type="evidence" value="ECO:0007669"/>
    <property type="project" value="UniProtKB-KW"/>
</dbReference>
<sequence>MRLPVNAPFRIHVSPIFPWEKRTRNLVVRTPRGFHPRHVTSRLCVEMLAKHRTRLEGGTFLDVGCASGILALAAVHLGARWAVGVDVHGPSVWGAARNALENGMETQSAWVVGSVDCVRRSFSFVAANVPWHVWLEIGWETMQRVAVGGLLLVSGFQDFHLAPVMAQLKEAGFVVLERTRGDESFFGIPPSGSYTWMAVLALRTDPEAGSRP</sequence>
<evidence type="ECO:0000313" key="4">
    <source>
        <dbReference type="Proteomes" id="UP000184076"/>
    </source>
</evidence>
<dbReference type="PANTHER" id="PTHR43648">
    <property type="entry name" value="ELECTRON TRANSFER FLAVOPROTEIN BETA SUBUNIT LYSINE METHYLTRANSFERASE"/>
    <property type="match status" value="1"/>
</dbReference>
<reference evidence="4" key="1">
    <citation type="submission" date="2016-11" db="EMBL/GenBank/DDBJ databases">
        <authorList>
            <person name="Varghese N."/>
            <person name="Submissions S."/>
        </authorList>
    </citation>
    <scope>NUCLEOTIDE SEQUENCE [LARGE SCALE GENOMIC DNA]</scope>
    <source>
        <strain evidence="4">DSM 9756</strain>
    </source>
</reference>
<dbReference type="RefSeq" id="WP_073036406.1">
    <property type="nucleotide sequence ID" value="NZ_FQVB01000004.1"/>
</dbReference>
<dbReference type="SUPFAM" id="SSF53335">
    <property type="entry name" value="S-adenosyl-L-methionine-dependent methyltransferases"/>
    <property type="match status" value="1"/>
</dbReference>
<dbReference type="GO" id="GO:0008276">
    <property type="term" value="F:protein methyltransferase activity"/>
    <property type="evidence" value="ECO:0007669"/>
    <property type="project" value="TreeGrafter"/>
</dbReference>
<dbReference type="InterPro" id="IPR050078">
    <property type="entry name" value="Ribosomal_L11_MeTrfase_PrmA"/>
</dbReference>
<dbReference type="STRING" id="1121391.SAMN02745206_00374"/>
<dbReference type="AlphaFoldDB" id="A0A1M4TTY1"/>